<evidence type="ECO:0000313" key="3">
    <source>
        <dbReference type="EMBL" id="ANF51077.1"/>
    </source>
</evidence>
<evidence type="ECO:0000313" key="4">
    <source>
        <dbReference type="Proteomes" id="UP000077824"/>
    </source>
</evidence>
<dbReference type="RefSeq" id="WP_066754708.1">
    <property type="nucleotide sequence ID" value="NZ_CP015199.1"/>
</dbReference>
<organism evidence="3 4">
    <name type="scientific">Chryseobacterium glaciei</name>
    <dbReference type="NCBI Taxonomy" id="1685010"/>
    <lineage>
        <taxon>Bacteria</taxon>
        <taxon>Pseudomonadati</taxon>
        <taxon>Bacteroidota</taxon>
        <taxon>Flavobacteriia</taxon>
        <taxon>Flavobacteriales</taxon>
        <taxon>Weeksellaceae</taxon>
        <taxon>Chryseobacterium group</taxon>
        <taxon>Chryseobacterium</taxon>
    </lineage>
</organism>
<dbReference type="NCBIfam" id="TIGR04131">
    <property type="entry name" value="Bac_Flav_CTERM"/>
    <property type="match status" value="1"/>
</dbReference>
<dbReference type="Pfam" id="PF17517">
    <property type="entry name" value="IgGFc_binding"/>
    <property type="match status" value="1"/>
</dbReference>
<protein>
    <recommendedName>
        <fullName evidence="2">IgGFc-binding protein N-terminal domain-containing protein</fullName>
    </recommendedName>
</protein>
<feature type="signal peptide" evidence="1">
    <location>
        <begin position="1"/>
        <end position="20"/>
    </location>
</feature>
<reference evidence="3 4" key="1">
    <citation type="submission" date="2016-04" db="EMBL/GenBank/DDBJ databases">
        <title>Complete Genome Sequence of Chryseobacterium sp. IHBB 10212.</title>
        <authorList>
            <person name="Pal M."/>
            <person name="Swarnkar M.K."/>
            <person name="Kaushal K."/>
            <person name="Chhibber S."/>
            <person name="Singh A.K."/>
            <person name="Gulati A."/>
        </authorList>
    </citation>
    <scope>NUCLEOTIDE SEQUENCE [LARGE SCALE GENOMIC DNA]</scope>
    <source>
        <strain evidence="3 4">IHBB 10212</strain>
    </source>
</reference>
<accession>A0A172XVP2</accession>
<dbReference type="STRING" id="1685010.A0O34_11380"/>
<evidence type="ECO:0000259" key="2">
    <source>
        <dbReference type="Pfam" id="PF17517"/>
    </source>
</evidence>
<evidence type="ECO:0000256" key="1">
    <source>
        <dbReference type="SAM" id="SignalP"/>
    </source>
</evidence>
<sequence length="944" mass="101493">MKKFLLSLVLIVLAVNTLFAQRDTDHWFAPYFNSSTSSTYEHGLYFSTDSITPFPVTIYNNNVVIGTVTISKGSPQMFTLPSQYITTTNTSSAAVPNNMGVYTKGDKPYFTSLRIYNSIHGEVVTSKGKAGIGTTFYAAATPITTALTSSSAMNFTTGIMATEDNTKVTVTGYDPNIQFINNMTPPLTINFTLNKGQSYILAGVGNTVANQAGFIGTKISSDKPVSVTNGNANGMFATGNTTAGSDLVMDQSVPTTRLGNEFAMVRSLSPLTNHYDMEGGIIIATENNTEIFLNDATIPVATLNEGDYYRILNSAYISQGGGHYNVYVRSTRNIYLYQLIGSSGGTATAGYNYIPPLNCFLPRKIDEIGNIQAMPTYTGAVVLKLNILTEKGAVVAVNGVAPTAAQGPYPLLGNDQWVTYAITGITGNVNITSTKAVTAGVNGGYSTAGYGGYFAGFSSIPLIAKQTGTCIPGLVLEVDDSFETYQWFRNGVAIAGANANSYTPTQSGDYTVRITIGSCPPETTPVYKVYTCLQETTKTMTVCEGLLNIVPQFTTSSQVPVPGTVTIVTPPANGTAGVDPITGVITYVPTVGYFGADKIVYKFCGNDPNFVDCEQITLNLTVSKSPVVNNATLRSCFIETNPATALFNLTLASVSTEPGVTKRYFPSPTDAANGTNEITNFLNYIAPTGVVYIRVTNANGCFSVAEVTLIVLAPVESAILKDKIICMEDKTTLDAGPGFNAYEWSTGAITPSITNVGVGTYWVKLKTGDCITKQTVKVYASEQPVISNIDITNNTVTAYVAGGTAPYKYSMDNITWQDSNIFKDVPRGNGTVYVKDAYDCNPIEVEITIPNLINVITPNNDGVNDFIDYSSLAHKPNLVVNIFDRYGSKIYQADKTNGYKWGGTTNGTNKVSTGNYWYDISWNEPNKKQTPIKFSGWILVKNRE</sequence>
<gene>
    <name evidence="3" type="ORF">A0O34_11380</name>
</gene>
<dbReference type="InterPro" id="IPR026341">
    <property type="entry name" value="T9SS_type_B"/>
</dbReference>
<dbReference type="EMBL" id="CP015199">
    <property type="protein sequence ID" value="ANF51077.1"/>
    <property type="molecule type" value="Genomic_DNA"/>
</dbReference>
<dbReference type="AlphaFoldDB" id="A0A172XVP2"/>
<dbReference type="Proteomes" id="UP000077824">
    <property type="component" value="Chromosome"/>
</dbReference>
<keyword evidence="4" id="KW-1185">Reference proteome</keyword>
<feature type="domain" description="IgGFc-binding protein N-terminal" evidence="2">
    <location>
        <begin position="132"/>
        <end position="443"/>
    </location>
</feature>
<dbReference type="Pfam" id="PF13585">
    <property type="entry name" value="CHU_C"/>
    <property type="match status" value="1"/>
</dbReference>
<keyword evidence="1" id="KW-0732">Signal</keyword>
<dbReference type="OrthoDB" id="9765926at2"/>
<proteinExistence type="predicted"/>
<name>A0A172XVP2_9FLAO</name>
<dbReference type="InterPro" id="IPR035234">
    <property type="entry name" value="IgGFc-bd_N"/>
</dbReference>
<feature type="chain" id="PRO_5008003852" description="IgGFc-binding protein N-terminal domain-containing protein" evidence="1">
    <location>
        <begin position="21"/>
        <end position="944"/>
    </location>
</feature>
<dbReference type="KEGG" id="chh:A0O34_11380"/>